<feature type="domain" description="TIR" evidence="8">
    <location>
        <begin position="384"/>
        <end position="539"/>
    </location>
</feature>
<dbReference type="GO" id="GO:0016787">
    <property type="term" value="F:hydrolase activity"/>
    <property type="evidence" value="ECO:0007669"/>
    <property type="project" value="UniProtKB-KW"/>
</dbReference>
<dbReference type="FunFam" id="3.40.50.10140:FF:000009">
    <property type="entry name" value="X-linked interleukin-1 receptor accessory protein-like 1"/>
    <property type="match status" value="1"/>
</dbReference>
<dbReference type="InterPro" id="IPR036179">
    <property type="entry name" value="Ig-like_dom_sf"/>
</dbReference>
<keyword evidence="7" id="KW-0812">Transmembrane</keyword>
<reference evidence="10" key="2">
    <citation type="submission" date="2025-09" db="UniProtKB">
        <authorList>
            <consortium name="Ensembl"/>
        </authorList>
    </citation>
    <scope>IDENTIFICATION</scope>
</reference>
<dbReference type="STRING" id="1676925.ENSPKIP00000000138"/>
<dbReference type="PROSITE" id="PS50835">
    <property type="entry name" value="IG_LIKE"/>
    <property type="match status" value="1"/>
</dbReference>
<dbReference type="GO" id="GO:0007165">
    <property type="term" value="P:signal transduction"/>
    <property type="evidence" value="ECO:0007669"/>
    <property type="project" value="InterPro"/>
</dbReference>
<sequence length="566" mass="65333">MTIIYCSVTFCVDFSFPFQRMKLIQLLLLFSFTLVAEFLNINVIQGEAVRLPPYNLTNTEYFWYRNETLISSAAGQRVFCQAGYLFFLPVLHNDSGVYRLTTKQRDSLNITVQVYDEEPFNQTLLYKSVFGLAATNPSVNCPTAVWMLCQDVRGSFTWYKDFIHKPKRSTKYFQIFNASKEHEGIYTCKCTWMRMNKTFITSASREFKIKGPGPVTYPPSFRFPTNGTAETGELGSPKKMVCKVSFGYCQEDCEVGWKINGADPQKHMVHKDKTANCTNSRFIMETSWEKENDMTIYKAVLTICKVTMEDFQTKFWCVAETPNRWEFVTVSLRISETMYKCLIVHLSIMGVLILTTVAFRVFMIDLALIYRDVFKMHSSKKDGKVYDAFVMYQTHNMERTAEERIAHFVSTVLPDVLERKYGYSLFICGRDDLPGEDCVEMVQSRVKLSRRLVVLLTPACTGQDGISAPVAEDATSQLALHQALVQEELKIILIELEKMDGYCHLPQALQHLAHKTTPLRWEETGCSSGRFWKRVRYQMPPAPIHLSYYSCMRKLQPEIQPLNIYH</sequence>
<keyword evidence="6" id="KW-0393">Immunoglobulin domain</keyword>
<dbReference type="Gene3D" id="2.60.40.10">
    <property type="entry name" value="Immunoglobulins"/>
    <property type="match status" value="3"/>
</dbReference>
<keyword evidence="7" id="KW-0472">Membrane</keyword>
<keyword evidence="5" id="KW-0325">Glycoprotein</keyword>
<evidence type="ECO:0000256" key="5">
    <source>
        <dbReference type="ARBA" id="ARBA00023180"/>
    </source>
</evidence>
<dbReference type="SUPFAM" id="SSF52200">
    <property type="entry name" value="Toll/Interleukin receptor TIR domain"/>
    <property type="match status" value="1"/>
</dbReference>
<dbReference type="SMART" id="SM00409">
    <property type="entry name" value="IG"/>
    <property type="match status" value="3"/>
</dbReference>
<feature type="transmembrane region" description="Helical" evidence="7">
    <location>
        <begin position="342"/>
        <end position="370"/>
    </location>
</feature>
<feature type="domain" description="Ig-like" evidence="9">
    <location>
        <begin position="218"/>
        <end position="335"/>
    </location>
</feature>
<keyword evidence="11" id="KW-1185">Reference proteome</keyword>
<evidence type="ECO:0000259" key="8">
    <source>
        <dbReference type="PROSITE" id="PS50104"/>
    </source>
</evidence>
<keyword evidence="7" id="KW-1133">Transmembrane helix</keyword>
<dbReference type="PANTHER" id="PTHR11890:SF26">
    <property type="entry name" value="INTERLEUKIN-1 RECEPTOR TYPE 1"/>
    <property type="match status" value="1"/>
</dbReference>
<dbReference type="PROSITE" id="PS50104">
    <property type="entry name" value="TIR"/>
    <property type="match status" value="1"/>
</dbReference>
<evidence type="ECO:0000256" key="2">
    <source>
        <dbReference type="ARBA" id="ARBA00022801"/>
    </source>
</evidence>
<evidence type="ECO:0000256" key="4">
    <source>
        <dbReference type="ARBA" id="ARBA00023157"/>
    </source>
</evidence>
<evidence type="ECO:0000256" key="3">
    <source>
        <dbReference type="ARBA" id="ARBA00023027"/>
    </source>
</evidence>
<dbReference type="InterPro" id="IPR003599">
    <property type="entry name" value="Ig_sub"/>
</dbReference>
<proteinExistence type="inferred from homology"/>
<dbReference type="Ensembl" id="ENSPKIT00000024021.1">
    <property type="protein sequence ID" value="ENSPKIP00000000138.1"/>
    <property type="gene ID" value="ENSPKIG00000018896.1"/>
</dbReference>
<dbReference type="GeneTree" id="ENSGT01090000259985"/>
<keyword evidence="4" id="KW-1015">Disulfide bond</keyword>
<name>A0A3B3Q211_9TELE</name>
<protein>
    <submittedName>
        <fullName evidence="10">Interleukin 1 receptor like 1</fullName>
    </submittedName>
</protein>
<dbReference type="InterPro" id="IPR013783">
    <property type="entry name" value="Ig-like_fold"/>
</dbReference>
<reference evidence="10" key="1">
    <citation type="submission" date="2025-08" db="UniProtKB">
        <authorList>
            <consortium name="Ensembl"/>
        </authorList>
    </citation>
    <scope>IDENTIFICATION</scope>
</reference>
<dbReference type="Pfam" id="PF01582">
    <property type="entry name" value="TIR"/>
    <property type="match status" value="1"/>
</dbReference>
<dbReference type="Proteomes" id="UP000261540">
    <property type="component" value="Unplaced"/>
</dbReference>
<evidence type="ECO:0000256" key="1">
    <source>
        <dbReference type="ARBA" id="ARBA00009752"/>
    </source>
</evidence>
<dbReference type="PRINTS" id="PR01537">
    <property type="entry name" value="INTRLKN1R1F"/>
</dbReference>
<evidence type="ECO:0000313" key="11">
    <source>
        <dbReference type="Proteomes" id="UP000261540"/>
    </source>
</evidence>
<evidence type="ECO:0000259" key="9">
    <source>
        <dbReference type="PROSITE" id="PS50835"/>
    </source>
</evidence>
<dbReference type="InterPro" id="IPR035897">
    <property type="entry name" value="Toll_tir_struct_dom_sf"/>
</dbReference>
<feature type="transmembrane region" description="Helical" evidence="7">
    <location>
        <begin position="23"/>
        <end position="44"/>
    </location>
</feature>
<keyword evidence="3" id="KW-0520">NAD</keyword>
<dbReference type="SUPFAM" id="SSF48726">
    <property type="entry name" value="Immunoglobulin"/>
    <property type="match status" value="2"/>
</dbReference>
<keyword evidence="2" id="KW-0378">Hydrolase</keyword>
<dbReference type="InterPro" id="IPR000157">
    <property type="entry name" value="TIR_dom"/>
</dbReference>
<organism evidence="10 11">
    <name type="scientific">Paramormyrops kingsleyae</name>
    <dbReference type="NCBI Taxonomy" id="1676925"/>
    <lineage>
        <taxon>Eukaryota</taxon>
        <taxon>Metazoa</taxon>
        <taxon>Chordata</taxon>
        <taxon>Craniata</taxon>
        <taxon>Vertebrata</taxon>
        <taxon>Euteleostomi</taxon>
        <taxon>Actinopterygii</taxon>
        <taxon>Neopterygii</taxon>
        <taxon>Teleostei</taxon>
        <taxon>Osteoglossocephala</taxon>
        <taxon>Osteoglossomorpha</taxon>
        <taxon>Osteoglossiformes</taxon>
        <taxon>Mormyridae</taxon>
        <taxon>Paramormyrops</taxon>
    </lineage>
</organism>
<dbReference type="InterPro" id="IPR015621">
    <property type="entry name" value="IL-1_rcpt_fam"/>
</dbReference>
<gene>
    <name evidence="10" type="primary">IL1RL1</name>
</gene>
<comment type="similarity">
    <text evidence="1">Belongs to the interleukin-1 receptor family.</text>
</comment>
<dbReference type="Gene3D" id="3.40.50.10140">
    <property type="entry name" value="Toll/interleukin-1 receptor homology (TIR) domain"/>
    <property type="match status" value="1"/>
</dbReference>
<evidence type="ECO:0000256" key="7">
    <source>
        <dbReference type="SAM" id="Phobius"/>
    </source>
</evidence>
<dbReference type="PANTHER" id="PTHR11890">
    <property type="entry name" value="INTERLEUKIN-1 RECEPTOR FAMILY MEMBER"/>
    <property type="match status" value="1"/>
</dbReference>
<dbReference type="AlphaFoldDB" id="A0A3B3Q211"/>
<evidence type="ECO:0000256" key="6">
    <source>
        <dbReference type="ARBA" id="ARBA00023319"/>
    </source>
</evidence>
<evidence type="ECO:0000313" key="10">
    <source>
        <dbReference type="Ensembl" id="ENSPKIP00000000138.1"/>
    </source>
</evidence>
<dbReference type="SMART" id="SM00255">
    <property type="entry name" value="TIR"/>
    <property type="match status" value="1"/>
</dbReference>
<accession>A0A3B3Q211</accession>
<dbReference type="InterPro" id="IPR007110">
    <property type="entry name" value="Ig-like_dom"/>
</dbReference>